<keyword evidence="12" id="KW-1185">Reference proteome</keyword>
<keyword evidence="3" id="KW-0050">Antiport</keyword>
<feature type="transmembrane region" description="Helical" evidence="10">
    <location>
        <begin position="410"/>
        <end position="431"/>
    </location>
</feature>
<evidence type="ECO:0000256" key="2">
    <source>
        <dbReference type="ARBA" id="ARBA00022448"/>
    </source>
</evidence>
<accession>A0A7M3MIR3</accession>
<evidence type="ECO:0000256" key="8">
    <source>
        <dbReference type="ARBA" id="ARBA00023136"/>
    </source>
</evidence>
<feature type="transmembrane region" description="Helical" evidence="10">
    <location>
        <begin position="251"/>
        <end position="281"/>
    </location>
</feature>
<dbReference type="InterPro" id="IPR048279">
    <property type="entry name" value="MdtK-like"/>
</dbReference>
<evidence type="ECO:0000256" key="1">
    <source>
        <dbReference type="ARBA" id="ARBA00004651"/>
    </source>
</evidence>
<dbReference type="NCBIfam" id="TIGR00797">
    <property type="entry name" value="matE"/>
    <property type="match status" value="1"/>
</dbReference>
<dbReference type="Pfam" id="PF01554">
    <property type="entry name" value="MatE"/>
    <property type="match status" value="2"/>
</dbReference>
<evidence type="ECO:0000256" key="9">
    <source>
        <dbReference type="ARBA" id="ARBA00031636"/>
    </source>
</evidence>
<feature type="transmembrane region" description="Helical" evidence="10">
    <location>
        <begin position="180"/>
        <end position="200"/>
    </location>
</feature>
<dbReference type="CDD" id="cd13133">
    <property type="entry name" value="MATE_like_7"/>
    <property type="match status" value="1"/>
</dbReference>
<evidence type="ECO:0000313" key="11">
    <source>
        <dbReference type="EMBL" id="TVM19707.1"/>
    </source>
</evidence>
<dbReference type="GO" id="GO:0015297">
    <property type="term" value="F:antiporter activity"/>
    <property type="evidence" value="ECO:0007669"/>
    <property type="project" value="UniProtKB-KW"/>
</dbReference>
<name>A0A7M3MIR3_9BACT</name>
<feature type="transmembrane region" description="Helical" evidence="10">
    <location>
        <begin position="437"/>
        <end position="460"/>
    </location>
</feature>
<evidence type="ECO:0000256" key="10">
    <source>
        <dbReference type="SAM" id="Phobius"/>
    </source>
</evidence>
<feature type="transmembrane region" description="Helical" evidence="10">
    <location>
        <begin position="30"/>
        <end position="50"/>
    </location>
</feature>
<feature type="transmembrane region" description="Helical" evidence="10">
    <location>
        <begin position="335"/>
        <end position="353"/>
    </location>
</feature>
<comment type="subcellular location">
    <subcellularLocation>
        <location evidence="1">Cell membrane</location>
        <topology evidence="1">Multi-pass membrane protein</topology>
    </subcellularLocation>
</comment>
<dbReference type="GO" id="GO:0005886">
    <property type="term" value="C:plasma membrane"/>
    <property type="evidence" value="ECO:0007669"/>
    <property type="project" value="UniProtKB-SubCell"/>
</dbReference>
<feature type="transmembrane region" description="Helical" evidence="10">
    <location>
        <begin position="70"/>
        <end position="91"/>
    </location>
</feature>
<dbReference type="Proteomes" id="UP000448292">
    <property type="component" value="Unassembled WGS sequence"/>
</dbReference>
<reference evidence="11 12" key="1">
    <citation type="submission" date="2018-06" db="EMBL/GenBank/DDBJ databases">
        <title>Complete genome of Desulfovibrio indonesiensis P37SLT.</title>
        <authorList>
            <person name="Crispim J.S."/>
            <person name="Vidigal P.M.P."/>
            <person name="Silva L.C.F."/>
            <person name="Laguardia C.N."/>
            <person name="Araujo L.C."/>
            <person name="Dias R.S."/>
            <person name="Sousa M.P."/>
            <person name="Paula S.O."/>
            <person name="Silva C."/>
        </authorList>
    </citation>
    <scope>NUCLEOTIDE SEQUENCE [LARGE SCALE GENOMIC DNA]</scope>
    <source>
        <strain evidence="11 12">P37SLT</strain>
    </source>
</reference>
<evidence type="ECO:0000256" key="4">
    <source>
        <dbReference type="ARBA" id="ARBA00022475"/>
    </source>
</evidence>
<evidence type="ECO:0000256" key="7">
    <source>
        <dbReference type="ARBA" id="ARBA00023065"/>
    </source>
</evidence>
<dbReference type="OrthoDB" id="9805232at2"/>
<feature type="transmembrane region" description="Helical" evidence="10">
    <location>
        <begin position="293"/>
        <end position="315"/>
    </location>
</feature>
<organism evidence="11 12">
    <name type="scientific">Oceanidesulfovibrio indonesiensis</name>
    <dbReference type="NCBI Taxonomy" id="54767"/>
    <lineage>
        <taxon>Bacteria</taxon>
        <taxon>Pseudomonadati</taxon>
        <taxon>Thermodesulfobacteriota</taxon>
        <taxon>Desulfovibrionia</taxon>
        <taxon>Desulfovibrionales</taxon>
        <taxon>Desulfovibrionaceae</taxon>
        <taxon>Oceanidesulfovibrio</taxon>
    </lineage>
</organism>
<dbReference type="GO" id="GO:0006811">
    <property type="term" value="P:monoatomic ion transport"/>
    <property type="evidence" value="ECO:0007669"/>
    <property type="project" value="UniProtKB-KW"/>
</dbReference>
<evidence type="ECO:0000256" key="6">
    <source>
        <dbReference type="ARBA" id="ARBA00022989"/>
    </source>
</evidence>
<keyword evidence="5 10" id="KW-0812">Transmembrane</keyword>
<keyword evidence="7" id="KW-0406">Ion transport</keyword>
<protein>
    <recommendedName>
        <fullName evidence="9">Multidrug-efflux transporter</fullName>
    </recommendedName>
</protein>
<evidence type="ECO:0000313" key="12">
    <source>
        <dbReference type="Proteomes" id="UP000448292"/>
    </source>
</evidence>
<evidence type="ECO:0000256" key="5">
    <source>
        <dbReference type="ARBA" id="ARBA00022692"/>
    </source>
</evidence>
<proteinExistence type="predicted"/>
<dbReference type="PIRSF" id="PIRSF006603">
    <property type="entry name" value="DinF"/>
    <property type="match status" value="1"/>
</dbReference>
<keyword evidence="6 10" id="KW-1133">Transmembrane helix</keyword>
<dbReference type="AlphaFoldDB" id="A0A7M3MIR3"/>
<comment type="caution">
    <text evidence="11">The sequence shown here is derived from an EMBL/GenBank/DDBJ whole genome shotgun (WGS) entry which is preliminary data.</text>
</comment>
<sequence>MRPFFENNRSVPVFAIARRRWSAQNGYREVLVVGLPLVASLGAATVMQFTDRIFLSRYSMDSIAAVVPAWTAWFTLLAFFFGICVYTNVFVAQYTGARQPGRVGAALWQGVYVALGAGLVMGACAFVAEPLFHMVGHPPNVAAQEATYFRILCLGAVFVLLMETFSCFYSGRGITRPVMVANMAGAALNIPLDYALIFGWGPFPELGIAGAAIASVCAAAFTAGLFGWWIFTRHNEKQYAVRSAWRPDRILLARLVRFGLPGGVEFFLEISAITFFIFIVGRIGTVELAASNIVFAVNTLGFLPMVGLHIAVSSLVGQAVGRGEPEDGAQATGSALHMALLWSLAMIAIYIFAPRVIMDWFRPIGTSDAEWAAIVSMGVVLLRFVALYCLFDTVAVIYFGALKGAGDILFVMRAIGTIAVFGLAIPAWLVLEVLHAGLIAAWIVVSVYVVLLGAAGWLRFRQGGWRSMRVIESAPVEEPSSGTPSG</sequence>
<dbReference type="PANTHER" id="PTHR43298:SF2">
    <property type="entry name" value="FMN_FAD EXPORTER YEEO-RELATED"/>
    <property type="match status" value="1"/>
</dbReference>
<gene>
    <name evidence="11" type="ORF">DPQ33_00265</name>
</gene>
<dbReference type="GO" id="GO:0042910">
    <property type="term" value="F:xenobiotic transmembrane transporter activity"/>
    <property type="evidence" value="ECO:0007669"/>
    <property type="project" value="InterPro"/>
</dbReference>
<dbReference type="EMBL" id="QMIE01000001">
    <property type="protein sequence ID" value="TVM19707.1"/>
    <property type="molecule type" value="Genomic_DNA"/>
</dbReference>
<evidence type="ECO:0000256" key="3">
    <source>
        <dbReference type="ARBA" id="ARBA00022449"/>
    </source>
</evidence>
<feature type="transmembrane region" description="Helical" evidence="10">
    <location>
        <begin position="148"/>
        <end position="168"/>
    </location>
</feature>
<feature type="transmembrane region" description="Helical" evidence="10">
    <location>
        <begin position="206"/>
        <end position="231"/>
    </location>
</feature>
<keyword evidence="2" id="KW-0813">Transport</keyword>
<keyword evidence="4" id="KW-1003">Cell membrane</keyword>
<keyword evidence="8 10" id="KW-0472">Membrane</keyword>
<feature type="transmembrane region" description="Helical" evidence="10">
    <location>
        <begin position="103"/>
        <end position="128"/>
    </location>
</feature>
<dbReference type="PANTHER" id="PTHR43298">
    <property type="entry name" value="MULTIDRUG RESISTANCE PROTEIN NORM-RELATED"/>
    <property type="match status" value="1"/>
</dbReference>
<dbReference type="InterPro" id="IPR002528">
    <property type="entry name" value="MATE_fam"/>
</dbReference>
<feature type="transmembrane region" description="Helical" evidence="10">
    <location>
        <begin position="373"/>
        <end position="398"/>
    </location>
</feature>
<dbReference type="InterPro" id="IPR050222">
    <property type="entry name" value="MATE_MdtK"/>
</dbReference>